<evidence type="ECO:0000313" key="3">
    <source>
        <dbReference type="Proteomes" id="UP000242287"/>
    </source>
</evidence>
<dbReference type="Pfam" id="PF04437">
    <property type="entry name" value="RINT1_TIP1"/>
    <property type="match status" value="1"/>
</dbReference>
<dbReference type="InterPro" id="IPR007528">
    <property type="entry name" value="RINT1_Tip20"/>
</dbReference>
<dbReference type="GO" id="GO:0060628">
    <property type="term" value="P:regulation of ER to Golgi vesicle-mediated transport"/>
    <property type="evidence" value="ECO:0007669"/>
    <property type="project" value="TreeGrafter"/>
</dbReference>
<dbReference type="PANTHER" id="PTHR13520">
    <property type="entry name" value="RAD50-INTERACTING PROTEIN 1 RINT-1"/>
    <property type="match status" value="1"/>
</dbReference>
<dbReference type="InterPro" id="IPR042042">
    <property type="entry name" value="Tip20p_domB"/>
</dbReference>
<keyword evidence="1" id="KW-0175">Coiled coil</keyword>
<protein>
    <recommendedName>
        <fullName evidence="4">RINT-1 family protein</fullName>
    </recommendedName>
</protein>
<proteinExistence type="predicted"/>
<name>A0A2A9NW19_9AGAR</name>
<keyword evidence="3" id="KW-1185">Reference proteome</keyword>
<dbReference type="Gene3D" id="1.20.58.1420">
    <property type="entry name" value="Dsl1p vesicle tethering complex, Tip20p subunit, domain B"/>
    <property type="match status" value="1"/>
</dbReference>
<dbReference type="PANTHER" id="PTHR13520:SF0">
    <property type="entry name" value="RAD50-INTERACTING PROTEIN 1"/>
    <property type="match status" value="1"/>
</dbReference>
<dbReference type="GO" id="GO:0006890">
    <property type="term" value="P:retrograde vesicle-mediated transport, Golgi to endoplasmic reticulum"/>
    <property type="evidence" value="ECO:0007669"/>
    <property type="project" value="InterPro"/>
</dbReference>
<feature type="coiled-coil region" evidence="1">
    <location>
        <begin position="38"/>
        <end position="97"/>
    </location>
</feature>
<dbReference type="InterPro" id="IPR042044">
    <property type="entry name" value="EXOC6PINT-1/Sec15/Tip20_C_dom2"/>
</dbReference>
<dbReference type="GO" id="GO:0006888">
    <property type="term" value="P:endoplasmic reticulum to Golgi vesicle-mediated transport"/>
    <property type="evidence" value="ECO:0007669"/>
    <property type="project" value="InterPro"/>
</dbReference>
<evidence type="ECO:0008006" key="4">
    <source>
        <dbReference type="Google" id="ProtNLM"/>
    </source>
</evidence>
<dbReference type="GO" id="GO:0070939">
    <property type="term" value="C:Dsl1/NZR complex"/>
    <property type="evidence" value="ECO:0007669"/>
    <property type="project" value="InterPro"/>
</dbReference>
<dbReference type="STRING" id="703135.A0A2A9NW19"/>
<reference evidence="2 3" key="1">
    <citation type="submission" date="2014-02" db="EMBL/GenBank/DDBJ databases">
        <title>Transposable element dynamics among asymbiotic and ectomycorrhizal Amanita fungi.</title>
        <authorList>
            <consortium name="DOE Joint Genome Institute"/>
            <person name="Hess J."/>
            <person name="Skrede I."/>
            <person name="Wolfe B."/>
            <person name="LaButti K."/>
            <person name="Ohm R.A."/>
            <person name="Grigoriev I.V."/>
            <person name="Pringle A."/>
        </authorList>
    </citation>
    <scope>NUCLEOTIDE SEQUENCE [LARGE SCALE GENOMIC DNA]</scope>
    <source>
        <strain evidence="2 3">SKay4041</strain>
    </source>
</reference>
<dbReference type="OrthoDB" id="407410at2759"/>
<accession>A0A2A9NW19</accession>
<dbReference type="EMBL" id="KZ301969">
    <property type="protein sequence ID" value="PFH54769.1"/>
    <property type="molecule type" value="Genomic_DNA"/>
</dbReference>
<sequence>MPSIPVPPPNLTAAQSAATAFLDSSFSSTSHPHLSDLLPNARQRHEQLQANLSLSNEQVEFLLSDTLAKAEAFRQSAQELSLLRHSLADELTELSQELASNLSVDGSKPTLLEDIETMHRNLKELTSIRSYVQIIEHALSMSESAVENIRSSTSSLNVASIGFFRRLQEFVSKIRDAWSTCDNGATQQQLHLISFLTNLEIKTWAEMKTVLSDVLLSHADKLGWPMPVNLATVTTDNRAAFECAFKNLLKLQSLGEESHPIRPPSTEKDGLYAFQALVQPIALRFKYHFEGSRQTNRLDKPEWYFTHVQNLAHDHRLFMEEFIQNLLLSTEYKKRDAWREFVYLLLPMLTRKLRHSIPSILPHSALLAHTIYQALIFDASLREEGFNLQGIGKEGGGGDVWLGIGDVIIGNHEWFEAWLVGERKFTEDQYHSIISSPDAWAIVDDDNGTNELSRDLKPTTSSRRIKALLEQITDRYSPLPRSAQRMKFLVTVQLPILDVYHSRIASSLEAFEMLSSAFLRAVPGALSVSFGGKEESGVNLDTHRLTGGVEGVQRLCKAFLSATFMEVTLKGWAEELFFLELWTEINGTCPMREEAMACPLLPRTTVDRTDAPTTTIFDEVISRYAKIITRAEDMIIQQVCGEVENSFKAHLNTIDSIEQDTDDVALSQSLLTPVALLSSHLTSIRSILSQTAVTMLYRRIASNLAEHILHRQILYRGRFNLTLGKALAAECELWVETCHAALAGKLSGGRYRVEAPWLKLVQAGRLVSLEGEAWDVVRKATIGSTPDEEWSQLMKQVVAVSELDREVVIQILRRREDY</sequence>
<dbReference type="Gene3D" id="1.20.58.670">
    <property type="entry name" value="Dsl1p vesicle tethering complex, Tip20p subunit, domain D"/>
    <property type="match status" value="1"/>
</dbReference>
<evidence type="ECO:0000256" key="1">
    <source>
        <dbReference type="SAM" id="Coils"/>
    </source>
</evidence>
<dbReference type="PROSITE" id="PS51386">
    <property type="entry name" value="RINT1_TIP20"/>
    <property type="match status" value="1"/>
</dbReference>
<dbReference type="Proteomes" id="UP000242287">
    <property type="component" value="Unassembled WGS sequence"/>
</dbReference>
<dbReference type="AlphaFoldDB" id="A0A2A9NW19"/>
<evidence type="ECO:0000313" key="2">
    <source>
        <dbReference type="EMBL" id="PFH54769.1"/>
    </source>
</evidence>
<organism evidence="2 3">
    <name type="scientific">Amanita thiersii Skay4041</name>
    <dbReference type="NCBI Taxonomy" id="703135"/>
    <lineage>
        <taxon>Eukaryota</taxon>
        <taxon>Fungi</taxon>
        <taxon>Dikarya</taxon>
        <taxon>Basidiomycota</taxon>
        <taxon>Agaricomycotina</taxon>
        <taxon>Agaricomycetes</taxon>
        <taxon>Agaricomycetidae</taxon>
        <taxon>Agaricales</taxon>
        <taxon>Pluteineae</taxon>
        <taxon>Amanitaceae</taxon>
        <taxon>Amanita</taxon>
    </lineage>
</organism>
<gene>
    <name evidence="2" type="ORF">AMATHDRAFT_134611</name>
</gene>